<proteinExistence type="predicted"/>
<accession>A0AAN7IWC3</accession>
<comment type="caution">
    <text evidence="1">The sequence shown here is derived from an EMBL/GenBank/DDBJ whole genome shotgun (WGS) entry which is preliminary data.</text>
</comment>
<gene>
    <name evidence="1" type="ORF">RGQ29_014588</name>
</gene>
<name>A0AAN7IWC3_QUERU</name>
<evidence type="ECO:0000313" key="2">
    <source>
        <dbReference type="Proteomes" id="UP001324115"/>
    </source>
</evidence>
<protein>
    <recommendedName>
        <fullName evidence="3">CC-NBS-LRR protein</fullName>
    </recommendedName>
</protein>
<dbReference type="Gene3D" id="3.80.10.10">
    <property type="entry name" value="Ribonuclease Inhibitor"/>
    <property type="match status" value="1"/>
</dbReference>
<dbReference type="EMBL" id="JAXUIC010000003">
    <property type="protein sequence ID" value="KAK4596618.1"/>
    <property type="molecule type" value="Genomic_DNA"/>
</dbReference>
<organism evidence="1 2">
    <name type="scientific">Quercus rubra</name>
    <name type="common">Northern red oak</name>
    <name type="synonym">Quercus borealis</name>
    <dbReference type="NCBI Taxonomy" id="3512"/>
    <lineage>
        <taxon>Eukaryota</taxon>
        <taxon>Viridiplantae</taxon>
        <taxon>Streptophyta</taxon>
        <taxon>Embryophyta</taxon>
        <taxon>Tracheophyta</taxon>
        <taxon>Spermatophyta</taxon>
        <taxon>Magnoliopsida</taxon>
        <taxon>eudicotyledons</taxon>
        <taxon>Gunneridae</taxon>
        <taxon>Pentapetalae</taxon>
        <taxon>rosids</taxon>
        <taxon>fabids</taxon>
        <taxon>Fagales</taxon>
        <taxon>Fagaceae</taxon>
        <taxon>Quercus</taxon>
    </lineage>
</organism>
<dbReference type="AlphaFoldDB" id="A0AAN7IWC3"/>
<keyword evidence="2" id="KW-1185">Reference proteome</keyword>
<sequence length="83" mass="9735">MPCLQKLRISQCPNLKSLPDFLFKTSLQEFSMVKCPILHERYQRGTGEDWAKISHIPNIKIDFITVQRDGQEVIRPIGLRRRV</sequence>
<dbReference type="Proteomes" id="UP001324115">
    <property type="component" value="Unassembled WGS sequence"/>
</dbReference>
<dbReference type="InterPro" id="IPR032675">
    <property type="entry name" value="LRR_dom_sf"/>
</dbReference>
<reference evidence="1 2" key="1">
    <citation type="journal article" date="2023" name="G3 (Bethesda)">
        <title>A haplotype-resolved chromosome-scale genome for Quercus rubra L. provides insights into the genetics of adaptive traits for red oak species.</title>
        <authorList>
            <person name="Kapoor B."/>
            <person name="Jenkins J."/>
            <person name="Schmutz J."/>
            <person name="Zhebentyayeva T."/>
            <person name="Kuelheim C."/>
            <person name="Coggeshall M."/>
            <person name="Heim C."/>
            <person name="Lasky J.R."/>
            <person name="Leites L."/>
            <person name="Islam-Faridi N."/>
            <person name="Romero-Severson J."/>
            <person name="DeLeo V.L."/>
            <person name="Lucas S.M."/>
            <person name="Lazic D."/>
            <person name="Gailing O."/>
            <person name="Carlson J."/>
            <person name="Staton M."/>
        </authorList>
    </citation>
    <scope>NUCLEOTIDE SEQUENCE [LARGE SCALE GENOMIC DNA]</scope>
    <source>
        <strain evidence="1">Pseudo-F2</strain>
    </source>
</reference>
<evidence type="ECO:0008006" key="3">
    <source>
        <dbReference type="Google" id="ProtNLM"/>
    </source>
</evidence>
<evidence type="ECO:0000313" key="1">
    <source>
        <dbReference type="EMBL" id="KAK4596618.1"/>
    </source>
</evidence>